<dbReference type="KEGG" id="tmz:Tmz1t_2802"/>
<accession>C4KAH6</accession>
<sequence length="98" mass="10700">MADLYLTLSKFPADAAERFAATLLRADATDLNLAFMGKDMTALECGMVRTAHAIMHGDTDAAEGWMDEYPALLERDRLTVRESALADMVDVIAETAFA</sequence>
<reference evidence="2" key="1">
    <citation type="submission" date="2009-05" db="EMBL/GenBank/DDBJ databases">
        <title>Complete sequence of chromosome of Thauera sp. MZ1T.</title>
        <authorList>
            <consortium name="US DOE Joint Genome Institute"/>
            <person name="Lucas S."/>
            <person name="Copeland A."/>
            <person name="Lapidus A."/>
            <person name="Glavina del Rio T."/>
            <person name="Dalin E."/>
            <person name="Tice H."/>
            <person name="Bruce D."/>
            <person name="Goodwin L."/>
            <person name="Pitluck S."/>
            <person name="Sims D."/>
            <person name="Brettin T."/>
            <person name="Detter J.C."/>
            <person name="Han C."/>
            <person name="Larimer F."/>
            <person name="Land M."/>
            <person name="Hauser L."/>
            <person name="Kyrpides N."/>
            <person name="Mikhailova N."/>
            <person name="Sayler G.S."/>
        </authorList>
    </citation>
    <scope>NUCLEOTIDE SEQUENCE [LARGE SCALE GENOMIC DNA]</scope>
    <source>
        <strain evidence="2">MZ1T</strain>
    </source>
</reference>
<dbReference type="EMBL" id="CP001281">
    <property type="protein sequence ID" value="ACR01402.1"/>
    <property type="molecule type" value="Genomic_DNA"/>
</dbReference>
<keyword evidence="2" id="KW-1185">Reference proteome</keyword>
<dbReference type="HOGENOM" id="CLU_2332683_0_0_4"/>
<proteinExistence type="predicted"/>
<evidence type="ECO:0000313" key="2">
    <source>
        <dbReference type="Proteomes" id="UP000002186"/>
    </source>
</evidence>
<dbReference type="RefSeq" id="WP_004300507.1">
    <property type="nucleotide sequence ID" value="NC_011662.2"/>
</dbReference>
<gene>
    <name evidence="1" type="ordered locus">Tmz1t_2802</name>
</gene>
<reference evidence="1 2" key="2">
    <citation type="journal article" date="2012" name="Stand. Genomic Sci.">
        <title>Complete genome sequence of Thauera aminoaromatica strain MZ1T.</title>
        <authorList>
            <person name="Jiang K."/>
            <person name="Sanseverino J."/>
            <person name="Chauhan A."/>
            <person name="Lucas S."/>
            <person name="Copeland A."/>
            <person name="Lapidus A."/>
            <person name="Del Rio T.G."/>
            <person name="Dalin E."/>
            <person name="Tice H."/>
            <person name="Bruce D."/>
            <person name="Goodwin L."/>
            <person name="Pitluck S."/>
            <person name="Sims D."/>
            <person name="Brettin T."/>
            <person name="Detter J.C."/>
            <person name="Han C."/>
            <person name="Chang Y.J."/>
            <person name="Larimer F."/>
            <person name="Land M."/>
            <person name="Hauser L."/>
            <person name="Kyrpides N.C."/>
            <person name="Mikhailova N."/>
            <person name="Moser S."/>
            <person name="Jegier P."/>
            <person name="Close D."/>
            <person name="Debruyn J.M."/>
            <person name="Wang Y."/>
            <person name="Layton A.C."/>
            <person name="Allen M.S."/>
            <person name="Sayler G.S."/>
        </authorList>
    </citation>
    <scope>NUCLEOTIDE SEQUENCE [LARGE SCALE GENOMIC DNA]</scope>
    <source>
        <strain evidence="1 2">MZ1T</strain>
    </source>
</reference>
<dbReference type="Proteomes" id="UP000002186">
    <property type="component" value="Chromosome"/>
</dbReference>
<dbReference type="AlphaFoldDB" id="C4KAH6"/>
<name>C4KAH6_THASP</name>
<organism evidence="1 2">
    <name type="scientific">Thauera aminoaromatica</name>
    <dbReference type="NCBI Taxonomy" id="164330"/>
    <lineage>
        <taxon>Bacteria</taxon>
        <taxon>Pseudomonadati</taxon>
        <taxon>Pseudomonadota</taxon>
        <taxon>Betaproteobacteria</taxon>
        <taxon>Rhodocyclales</taxon>
        <taxon>Zoogloeaceae</taxon>
        <taxon>Thauera</taxon>
    </lineage>
</organism>
<evidence type="ECO:0000313" key="1">
    <source>
        <dbReference type="EMBL" id="ACR01402.1"/>
    </source>
</evidence>
<protein>
    <submittedName>
        <fullName evidence="1">Uncharacterized protein</fullName>
    </submittedName>
</protein>